<dbReference type="GO" id="GO:0006412">
    <property type="term" value="P:translation"/>
    <property type="evidence" value="ECO:0007669"/>
    <property type="project" value="InterPro"/>
</dbReference>
<organism evidence="4">
    <name type="scientific">Cliftonaea pectinata</name>
    <dbReference type="NCBI Taxonomy" id="2007206"/>
    <lineage>
        <taxon>Eukaryota</taxon>
        <taxon>Rhodophyta</taxon>
        <taxon>Florideophyceae</taxon>
        <taxon>Rhodymeniophycidae</taxon>
        <taxon>Ceramiales</taxon>
        <taxon>Rhodomelaceae</taxon>
        <taxon>Polyzonieae</taxon>
        <taxon>Cliftonaea</taxon>
    </lineage>
</organism>
<dbReference type="AlphaFoldDB" id="A0A1Z1MQW1"/>
<geneLocation type="chloroplast" evidence="4"/>
<keyword evidence="4" id="KW-0934">Plastid</keyword>
<comment type="similarity">
    <text evidence="1">Belongs to the universal ribosomal protein uL29 family.</text>
</comment>
<dbReference type="GO" id="GO:0005840">
    <property type="term" value="C:ribosome"/>
    <property type="evidence" value="ECO:0007669"/>
    <property type="project" value="UniProtKB-KW"/>
</dbReference>
<dbReference type="InterPro" id="IPR001854">
    <property type="entry name" value="Ribosomal_uL29"/>
</dbReference>
<dbReference type="GeneID" id="33361507"/>
<protein>
    <submittedName>
        <fullName evidence="4">Ribosomal protein L29</fullName>
    </submittedName>
</protein>
<accession>A0A1Z1MQW1</accession>
<dbReference type="EMBL" id="MF101450">
    <property type="protein sequence ID" value="ARW68155.1"/>
    <property type="molecule type" value="Genomic_DNA"/>
</dbReference>
<gene>
    <name evidence="4" type="primary">rpl29</name>
</gene>
<dbReference type="RefSeq" id="YP_009398949.1">
    <property type="nucleotide sequence ID" value="NC_035294.1"/>
</dbReference>
<dbReference type="GO" id="GO:1990904">
    <property type="term" value="C:ribonucleoprotein complex"/>
    <property type="evidence" value="ECO:0007669"/>
    <property type="project" value="UniProtKB-KW"/>
</dbReference>
<evidence type="ECO:0000313" key="4">
    <source>
        <dbReference type="EMBL" id="ARW68155.1"/>
    </source>
</evidence>
<evidence type="ECO:0000256" key="3">
    <source>
        <dbReference type="ARBA" id="ARBA00023274"/>
    </source>
</evidence>
<reference evidence="4" key="1">
    <citation type="journal article" date="2017" name="J. Phycol.">
        <title>Analysis of chloroplast genomes and a supermatrix inform reclassification of the Rhodomelaceae (Rhodophyta).</title>
        <authorList>
            <person name="Diaz-Tapia P."/>
            <person name="Maggs C.A."/>
            <person name="West J.A."/>
            <person name="Verbruggen H."/>
        </authorList>
    </citation>
    <scope>NUCLEOTIDE SEQUENCE</scope>
    <source>
        <strain evidence="4">PD1561</strain>
    </source>
</reference>
<dbReference type="SUPFAM" id="SSF46561">
    <property type="entry name" value="Ribosomal protein L29 (L29p)"/>
    <property type="match status" value="1"/>
</dbReference>
<keyword evidence="3" id="KW-0687">Ribonucleoprotein</keyword>
<keyword evidence="4" id="KW-0150">Chloroplast</keyword>
<dbReference type="Pfam" id="PF00831">
    <property type="entry name" value="Ribosomal_L29"/>
    <property type="match status" value="1"/>
</dbReference>
<keyword evidence="2 4" id="KW-0689">Ribosomal protein</keyword>
<dbReference type="NCBIfam" id="TIGR00012">
    <property type="entry name" value="L29"/>
    <property type="match status" value="1"/>
</dbReference>
<name>A0A1Z1MQW1_9FLOR</name>
<evidence type="ECO:0000256" key="1">
    <source>
        <dbReference type="ARBA" id="ARBA00009254"/>
    </source>
</evidence>
<dbReference type="Gene3D" id="1.10.287.310">
    <property type="match status" value="1"/>
</dbReference>
<evidence type="ECO:0000256" key="2">
    <source>
        <dbReference type="ARBA" id="ARBA00022980"/>
    </source>
</evidence>
<proteinExistence type="inferred from homology"/>
<dbReference type="GO" id="GO:0003735">
    <property type="term" value="F:structural constituent of ribosome"/>
    <property type="evidence" value="ECO:0007669"/>
    <property type="project" value="InterPro"/>
</dbReference>
<sequence length="68" mass="8167">MKLNTYRETNDLTLVNIQNEIIKLKKELVILNIKKKTKQQVKPNNIKKTKHFISQMLTLEQIKIKYNQ</sequence>
<dbReference type="InterPro" id="IPR036049">
    <property type="entry name" value="Ribosomal_uL29_sf"/>
</dbReference>